<dbReference type="EMBL" id="LAZR01000350">
    <property type="protein sequence ID" value="KKN73113.1"/>
    <property type="molecule type" value="Genomic_DNA"/>
</dbReference>
<proteinExistence type="predicted"/>
<reference evidence="1" key="1">
    <citation type="journal article" date="2015" name="Nature">
        <title>Complex archaea that bridge the gap between prokaryotes and eukaryotes.</title>
        <authorList>
            <person name="Spang A."/>
            <person name="Saw J.H."/>
            <person name="Jorgensen S.L."/>
            <person name="Zaremba-Niedzwiedzka K."/>
            <person name="Martijn J."/>
            <person name="Lind A.E."/>
            <person name="van Eijk R."/>
            <person name="Schleper C."/>
            <person name="Guy L."/>
            <person name="Ettema T.J."/>
        </authorList>
    </citation>
    <scope>NUCLEOTIDE SEQUENCE</scope>
</reference>
<accession>A0A0F9W4Y8</accession>
<comment type="caution">
    <text evidence="1">The sequence shown here is derived from an EMBL/GenBank/DDBJ whole genome shotgun (WGS) entry which is preliminary data.</text>
</comment>
<name>A0A0F9W4Y8_9ZZZZ</name>
<dbReference type="AlphaFoldDB" id="A0A0F9W4Y8"/>
<organism evidence="1">
    <name type="scientific">marine sediment metagenome</name>
    <dbReference type="NCBI Taxonomy" id="412755"/>
    <lineage>
        <taxon>unclassified sequences</taxon>
        <taxon>metagenomes</taxon>
        <taxon>ecological metagenomes</taxon>
    </lineage>
</organism>
<evidence type="ECO:0000313" key="1">
    <source>
        <dbReference type="EMBL" id="KKN73113.1"/>
    </source>
</evidence>
<gene>
    <name evidence="1" type="ORF">LCGC14_0404220</name>
</gene>
<protein>
    <submittedName>
        <fullName evidence="1">Uncharacterized protein</fullName>
    </submittedName>
</protein>
<sequence length="83" mass="9257">MNSKFKVGDKVKILPSASNIGVNDAGIGKIGTVTDCSYMMQYIKVYMDERCKITGHRRDWAVSPKDIEPVIKVGQQLLFSFMG</sequence>